<keyword evidence="3" id="KW-1185">Reference proteome</keyword>
<protein>
    <recommendedName>
        <fullName evidence="4">Lipoprotein</fullName>
    </recommendedName>
</protein>
<accession>A0ABT1IDZ1</accession>
<sequence>MTFTSDPSPFPPDRPLPSERLSCLPARDSDRMPSESAVPGLMLRDGDPAQVGFTESMRLSPGRAREVDVVLGFLGGSGPQAYRMDVRAEVSGEVHSIPITTGLVYATEDGGGMGYNPPYTEWTMSPQRVRVQCEELVNPTLDQQPVCR</sequence>
<reference evidence="2 3" key="1">
    <citation type="submission" date="2022-06" db="EMBL/GenBank/DDBJ databases">
        <title>Genomic Encyclopedia of Archaeal and Bacterial Type Strains, Phase II (KMG-II): from individual species to whole genera.</title>
        <authorList>
            <person name="Goeker M."/>
        </authorList>
    </citation>
    <scope>NUCLEOTIDE SEQUENCE [LARGE SCALE GENOMIC DNA]</scope>
    <source>
        <strain evidence="2 3">DSM 44255</strain>
    </source>
</reference>
<organism evidence="2 3">
    <name type="scientific">Actinokineospora diospyrosa</name>
    <dbReference type="NCBI Taxonomy" id="103728"/>
    <lineage>
        <taxon>Bacteria</taxon>
        <taxon>Bacillati</taxon>
        <taxon>Actinomycetota</taxon>
        <taxon>Actinomycetes</taxon>
        <taxon>Pseudonocardiales</taxon>
        <taxon>Pseudonocardiaceae</taxon>
        <taxon>Actinokineospora</taxon>
    </lineage>
</organism>
<comment type="caution">
    <text evidence="2">The sequence shown here is derived from an EMBL/GenBank/DDBJ whole genome shotgun (WGS) entry which is preliminary data.</text>
</comment>
<evidence type="ECO:0000256" key="1">
    <source>
        <dbReference type="SAM" id="MobiDB-lite"/>
    </source>
</evidence>
<name>A0ABT1IDZ1_9PSEU</name>
<dbReference type="Proteomes" id="UP001205185">
    <property type="component" value="Unassembled WGS sequence"/>
</dbReference>
<proteinExistence type="predicted"/>
<dbReference type="EMBL" id="JAMTCO010000008">
    <property type="protein sequence ID" value="MCP2270833.1"/>
    <property type="molecule type" value="Genomic_DNA"/>
</dbReference>
<evidence type="ECO:0008006" key="4">
    <source>
        <dbReference type="Google" id="ProtNLM"/>
    </source>
</evidence>
<evidence type="ECO:0000313" key="2">
    <source>
        <dbReference type="EMBL" id="MCP2270833.1"/>
    </source>
</evidence>
<evidence type="ECO:0000313" key="3">
    <source>
        <dbReference type="Proteomes" id="UP001205185"/>
    </source>
</evidence>
<gene>
    <name evidence="2" type="ORF">LV75_003345</name>
</gene>
<feature type="region of interest" description="Disordered" evidence="1">
    <location>
        <begin position="1"/>
        <end position="48"/>
    </location>
</feature>